<dbReference type="GO" id="GO:0005730">
    <property type="term" value="C:nucleolus"/>
    <property type="evidence" value="ECO:0007669"/>
    <property type="project" value="UniProtKB-SubCell"/>
</dbReference>
<dbReference type="AlphaFoldDB" id="A0A662YXX1"/>
<sequence>MAELYEGFTLCGLAAGQSRENSGLLGIEPGRDTDHVIVTGAGRTVTVYKVSDQKPLGSWAAKQGQAVTCPAVLHGQTGEYVAVHDSKVLRIWRDEDINFEKVFKATLSAAVSRIHALPSSEPLVLFQRGAVRQLDALLAAPQQAVEEVLSEEEVIRWSSCFLEAEQPLLLFSTEKSGECFLYLQKLSPNVLHKYNIGSEGKGVCPIGFTATLEDKCITLMCLYSNGCVYKLLVSLHPSVEGEQHLPKSLLMKLPVSEGVLHRAAIACLEEGHIAIVGAPPSASTGDRDFLCIWKTNFPTPQASKELPGGADGPLWCNAGKLYVTHGKVLTVLPYRCEKSSLAAALGKLKQTSTQGDVYKAFCLYWGCVGVSREEVEEVLEPFLSCSPVSPQFQLGLAHIAVELLKRCQADPGFYPQSVLARLAQTGRLSHSSCPGFLMLALEKHDYFLAQLCLQHFPDIPEAVICACLKAFLSVADADLAQVSVDLEGVSLVDGPGQSLEVVQNGFSPVLLEEDSCDVQLTPPKLDQSSSWTDMSLTCPLFLQYLQYLYVRSSGDVYTQLPGLRAPTMTQIMDWVSLLLDAHFAVLVMAPEAKGLLAQLHRFVRSQVRLYSELGKIQGTLQELGKIKKEQEIGLYSIEVIELF</sequence>
<dbReference type="EMBL" id="SCEB01000112">
    <property type="protein sequence ID" value="RXN00897.1"/>
    <property type="molecule type" value="Genomic_DNA"/>
</dbReference>
<comment type="subcellular location">
    <subcellularLocation>
        <location evidence="1">Nucleus</location>
        <location evidence="1">Nucleolus</location>
    </subcellularLocation>
</comment>
<organism evidence="9 10">
    <name type="scientific">Acipenser ruthenus</name>
    <name type="common">Sterlet sturgeon</name>
    <dbReference type="NCBI Taxonomy" id="7906"/>
    <lineage>
        <taxon>Eukaryota</taxon>
        <taxon>Metazoa</taxon>
        <taxon>Chordata</taxon>
        <taxon>Craniata</taxon>
        <taxon>Vertebrata</taxon>
        <taxon>Euteleostomi</taxon>
        <taxon>Actinopterygii</taxon>
        <taxon>Chondrostei</taxon>
        <taxon>Acipenseriformes</taxon>
        <taxon>Acipenseridae</taxon>
        <taxon>Acipenser</taxon>
    </lineage>
</organism>
<evidence type="ECO:0000256" key="2">
    <source>
        <dbReference type="ARBA" id="ARBA00022552"/>
    </source>
</evidence>
<dbReference type="GO" id="GO:0003723">
    <property type="term" value="F:RNA binding"/>
    <property type="evidence" value="ECO:0007669"/>
    <property type="project" value="TreeGrafter"/>
</dbReference>
<evidence type="ECO:0000256" key="3">
    <source>
        <dbReference type="ARBA" id="ARBA00023015"/>
    </source>
</evidence>
<evidence type="ECO:0000256" key="5">
    <source>
        <dbReference type="ARBA" id="ARBA00023163"/>
    </source>
</evidence>
<keyword evidence="6" id="KW-0539">Nucleus</keyword>
<keyword evidence="4" id="KW-0010">Activator</keyword>
<evidence type="ECO:0000259" key="8">
    <source>
        <dbReference type="Pfam" id="PF20998"/>
    </source>
</evidence>
<keyword evidence="3" id="KW-0805">Transcription regulation</keyword>
<feature type="domain" description="Nucleolar protein 11 C-terminal" evidence="8">
    <location>
        <begin position="391"/>
        <end position="643"/>
    </location>
</feature>
<reference evidence="9 10" key="1">
    <citation type="submission" date="2019-01" db="EMBL/GenBank/DDBJ databases">
        <title>Draft Genome and Complete Hox-Cluster Characterization of the Sterlet Sturgeon (Acipenser ruthenus).</title>
        <authorList>
            <person name="Wei Q."/>
        </authorList>
    </citation>
    <scope>NUCLEOTIDE SEQUENCE [LARGE SCALE GENOMIC DNA]</scope>
    <source>
        <strain evidence="9">WHYD16114868_AA</strain>
        <tissue evidence="9">Blood</tissue>
    </source>
</reference>
<keyword evidence="5" id="KW-0804">Transcription</keyword>
<dbReference type="SUPFAM" id="SSF50978">
    <property type="entry name" value="WD40 repeat-like"/>
    <property type="match status" value="1"/>
</dbReference>
<keyword evidence="10" id="KW-1185">Reference proteome</keyword>
<keyword evidence="2" id="KW-0698">rRNA processing</keyword>
<evidence type="ECO:0000259" key="7">
    <source>
        <dbReference type="Pfam" id="PF08168"/>
    </source>
</evidence>
<feature type="domain" description="Nucleolar protein 11 N-terminal" evidence="7">
    <location>
        <begin position="1"/>
        <end position="335"/>
    </location>
</feature>
<dbReference type="Pfam" id="PF20998">
    <property type="entry name" value="Nol11_C"/>
    <property type="match status" value="1"/>
</dbReference>
<dbReference type="PANTHER" id="PTHR15633:SF2">
    <property type="entry name" value="NUCLEOLAR PROTEIN 11"/>
    <property type="match status" value="1"/>
</dbReference>
<protein>
    <submittedName>
        <fullName evidence="9">Nucleolar protein 11</fullName>
    </submittedName>
</protein>
<accession>A0A662YXX1</accession>
<dbReference type="PANTHER" id="PTHR15633">
    <property type="entry name" value="NUCLEOLAR PROTEIN 11"/>
    <property type="match status" value="1"/>
</dbReference>
<dbReference type="InterPro" id="IPR012584">
    <property type="entry name" value="NOL11_N"/>
</dbReference>
<dbReference type="InterPro" id="IPR042859">
    <property type="entry name" value="NOL11"/>
</dbReference>
<name>A0A662YXX1_ACIRT</name>
<evidence type="ECO:0000313" key="9">
    <source>
        <dbReference type="EMBL" id="RXN00897.1"/>
    </source>
</evidence>
<comment type="caution">
    <text evidence="9">The sequence shown here is derived from an EMBL/GenBank/DDBJ whole genome shotgun (WGS) entry which is preliminary data.</text>
</comment>
<dbReference type="InterPro" id="IPR048897">
    <property type="entry name" value="Nol11_C"/>
</dbReference>
<evidence type="ECO:0000256" key="4">
    <source>
        <dbReference type="ARBA" id="ARBA00023159"/>
    </source>
</evidence>
<gene>
    <name evidence="9" type="ORF">EOD39_8398</name>
</gene>
<evidence type="ECO:0000313" key="10">
    <source>
        <dbReference type="Proteomes" id="UP000289886"/>
    </source>
</evidence>
<evidence type="ECO:0000256" key="1">
    <source>
        <dbReference type="ARBA" id="ARBA00004604"/>
    </source>
</evidence>
<dbReference type="Pfam" id="PF08168">
    <property type="entry name" value="NOL11_N"/>
    <property type="match status" value="1"/>
</dbReference>
<dbReference type="Proteomes" id="UP000289886">
    <property type="component" value="Unassembled WGS sequence"/>
</dbReference>
<evidence type="ECO:0000256" key="6">
    <source>
        <dbReference type="ARBA" id="ARBA00023242"/>
    </source>
</evidence>
<proteinExistence type="predicted"/>
<dbReference type="InterPro" id="IPR036322">
    <property type="entry name" value="WD40_repeat_dom_sf"/>
</dbReference>
<dbReference type="GO" id="GO:0030490">
    <property type="term" value="P:maturation of SSU-rRNA"/>
    <property type="evidence" value="ECO:0007669"/>
    <property type="project" value="InterPro"/>
</dbReference>